<organism evidence="2 3">
    <name type="scientific">Aphanomyces astaci</name>
    <name type="common">Crayfish plague agent</name>
    <dbReference type="NCBI Taxonomy" id="112090"/>
    <lineage>
        <taxon>Eukaryota</taxon>
        <taxon>Sar</taxon>
        <taxon>Stramenopiles</taxon>
        <taxon>Oomycota</taxon>
        <taxon>Saprolegniomycetes</taxon>
        <taxon>Saprolegniales</taxon>
        <taxon>Verrucalvaceae</taxon>
        <taxon>Aphanomyces</taxon>
    </lineage>
</organism>
<evidence type="ECO:0000313" key="3">
    <source>
        <dbReference type="Proteomes" id="UP000266239"/>
    </source>
</evidence>
<dbReference type="Pfam" id="PF02458">
    <property type="entry name" value="Transferase"/>
    <property type="match status" value="1"/>
</dbReference>
<evidence type="ECO:0008006" key="4">
    <source>
        <dbReference type="Google" id="ProtNLM"/>
    </source>
</evidence>
<dbReference type="InterPro" id="IPR023213">
    <property type="entry name" value="CAT-like_dom_sf"/>
</dbReference>
<dbReference type="InterPro" id="IPR050317">
    <property type="entry name" value="Plant_Fungal_Acyltransferase"/>
</dbReference>
<gene>
    <name evidence="2" type="ORF">DYB25_001546</name>
</gene>
<dbReference type="GO" id="GO:0016747">
    <property type="term" value="F:acyltransferase activity, transferring groups other than amino-acyl groups"/>
    <property type="evidence" value="ECO:0007669"/>
    <property type="project" value="TreeGrafter"/>
</dbReference>
<dbReference type="PANTHER" id="PTHR31642:SF310">
    <property type="entry name" value="FATTY ALCOHOL:CAFFEOYL-COA ACYLTRANSFERASE"/>
    <property type="match status" value="1"/>
</dbReference>
<reference evidence="2 3" key="1">
    <citation type="submission" date="2018-08" db="EMBL/GenBank/DDBJ databases">
        <title>Aphanomyces genome sequencing and annotation.</title>
        <authorList>
            <person name="Minardi D."/>
            <person name="Oidtmann B."/>
            <person name="Van Der Giezen M."/>
            <person name="Studholme D.J."/>
        </authorList>
    </citation>
    <scope>NUCLEOTIDE SEQUENCE [LARGE SCALE GENOMIC DNA]</scope>
    <source>
        <strain evidence="2 3">Yx</strain>
    </source>
</reference>
<evidence type="ECO:0000313" key="2">
    <source>
        <dbReference type="EMBL" id="RHY28971.1"/>
    </source>
</evidence>
<accession>A0A397BZN0</accession>
<proteinExistence type="predicted"/>
<dbReference type="GO" id="GO:0044550">
    <property type="term" value="P:secondary metabolite biosynthetic process"/>
    <property type="evidence" value="ECO:0007669"/>
    <property type="project" value="TreeGrafter"/>
</dbReference>
<protein>
    <recommendedName>
        <fullName evidence="4">Condensation domain-containing protein</fullName>
    </recommendedName>
</protein>
<keyword evidence="1" id="KW-0808">Transferase</keyword>
<dbReference type="PANTHER" id="PTHR31642">
    <property type="entry name" value="TRICHOTHECENE 3-O-ACETYLTRANSFERASE"/>
    <property type="match status" value="1"/>
</dbReference>
<dbReference type="AlphaFoldDB" id="A0A397BZN0"/>
<evidence type="ECO:0000256" key="1">
    <source>
        <dbReference type="ARBA" id="ARBA00022679"/>
    </source>
</evidence>
<dbReference type="EMBL" id="QUTA01002037">
    <property type="protein sequence ID" value="RHY28971.1"/>
    <property type="molecule type" value="Genomic_DNA"/>
</dbReference>
<name>A0A397BZN0_APHAT</name>
<dbReference type="Proteomes" id="UP000266239">
    <property type="component" value="Unassembled WGS sequence"/>
</dbReference>
<dbReference type="Gene3D" id="3.30.559.10">
    <property type="entry name" value="Chloramphenicol acetyltransferase-like domain"/>
    <property type="match status" value="2"/>
</dbReference>
<sequence>MPSPFPPTTWLSPLLVQPAPPLEPLLLRLGPLELLSAGRWLPITLVYTSTMHDTIALRSSLASALVCHPIFAGRMHWTVPSIDSVASRVCVRVDEATSGVMFSEGSSSLALSDVVVCPSATKWHARERMVKQCFLPPTASSPKPKDVRTLIRDSIPLLHVSVVHLRDGGTVICAEFAHGICDGGSCFEFLSSWAAATIRGSTNTLATPTSHDNRCVNSDTMSITKGPYDWIRQALHDHPPQAPSSWLFVSSTPKVHQTFAKGTRLVHSAIYRLSAAQLDRLKAASSHQHGRISTNDAVSAFIWRVTSSLPGRLHRPSHLRILMNFRPDLTLHRQVPGNMVYSIVASDSQDTPASTSPLGALASLCRAAVDTAKASVIADLGAVYAKPWTRIFWNEPADTSACVTYVTNLSRYNFCSLPLAPGDPRNAPRDSHQTSAVDQLESPYGAFPYLFQLYADPRCGVRVVAHLPQDEREVFDALWGGLLPRPWDS</sequence>
<comment type="caution">
    <text evidence="2">The sequence shown here is derived from an EMBL/GenBank/DDBJ whole genome shotgun (WGS) entry which is preliminary data.</text>
</comment>